<dbReference type="AlphaFoldDB" id="J9G4H2"/>
<accession>J9G4H2</accession>
<evidence type="ECO:0000313" key="2">
    <source>
        <dbReference type="EMBL" id="EJW96712.1"/>
    </source>
</evidence>
<protein>
    <submittedName>
        <fullName evidence="2">Adenine deaminase</fullName>
    </submittedName>
</protein>
<sequence length="174" mass="18317">VFHKGVDAVKAAAKVERTTPAAELRGSVRPAAVSEAVFTMPISENEEYHVIDMLPGEIFTEHAVLKGTEVQKGLADGTIHFIAVLERHHGTGNVGLGVIRGYGLKNGAVATTVAHDSHNLIVLGSNPKEMSLAAQELVKVQGGYTIVNNGSTVTLPLSICGLMSTLTVKLLTLL</sequence>
<organism evidence="2">
    <name type="scientific">gut metagenome</name>
    <dbReference type="NCBI Taxonomy" id="749906"/>
    <lineage>
        <taxon>unclassified sequences</taxon>
        <taxon>metagenomes</taxon>
        <taxon>organismal metagenomes</taxon>
    </lineage>
</organism>
<name>J9G4H2_9ZZZZ</name>
<comment type="caution">
    <text evidence="2">The sequence shown here is derived from an EMBL/GenBank/DDBJ whole genome shotgun (WGS) entry which is preliminary data.</text>
</comment>
<proteinExistence type="predicted"/>
<dbReference type="EMBL" id="AMCI01005147">
    <property type="protein sequence ID" value="EJW96712.1"/>
    <property type="molecule type" value="Genomic_DNA"/>
</dbReference>
<evidence type="ECO:0000259" key="1">
    <source>
        <dbReference type="Pfam" id="PF13382"/>
    </source>
</evidence>
<dbReference type="Pfam" id="PF13382">
    <property type="entry name" value="Adenine_deam_C"/>
    <property type="match status" value="1"/>
</dbReference>
<feature type="non-terminal residue" evidence="2">
    <location>
        <position position="1"/>
    </location>
</feature>
<gene>
    <name evidence="2" type="ORF">EVA_15181</name>
</gene>
<reference evidence="2" key="1">
    <citation type="journal article" date="2012" name="PLoS ONE">
        <title>Gene sets for utilization of primary and secondary nutrition supplies in the distal gut of endangered iberian lynx.</title>
        <authorList>
            <person name="Alcaide M."/>
            <person name="Messina E."/>
            <person name="Richter M."/>
            <person name="Bargiela R."/>
            <person name="Peplies J."/>
            <person name="Huws S.A."/>
            <person name="Newbold C.J."/>
            <person name="Golyshin P.N."/>
            <person name="Simon M.A."/>
            <person name="Lopez G."/>
            <person name="Yakimov M.M."/>
            <person name="Ferrer M."/>
        </authorList>
    </citation>
    <scope>NUCLEOTIDE SEQUENCE</scope>
</reference>
<feature type="domain" description="Adenine deaminase C-terminal" evidence="1">
    <location>
        <begin position="69"/>
        <end position="169"/>
    </location>
</feature>
<dbReference type="InterPro" id="IPR026912">
    <property type="entry name" value="Adenine_deam_C"/>
</dbReference>